<feature type="domain" description="ABC transmembrane type-1" evidence="8">
    <location>
        <begin position="75"/>
        <end position="264"/>
    </location>
</feature>
<organism evidence="9 10">
    <name type="scientific">Steroidobacter flavus</name>
    <dbReference type="NCBI Taxonomy" id="1842136"/>
    <lineage>
        <taxon>Bacteria</taxon>
        <taxon>Pseudomonadati</taxon>
        <taxon>Pseudomonadota</taxon>
        <taxon>Gammaproteobacteria</taxon>
        <taxon>Steroidobacterales</taxon>
        <taxon>Steroidobacteraceae</taxon>
        <taxon>Steroidobacter</taxon>
    </lineage>
</organism>
<feature type="transmembrane region" description="Helical" evidence="7">
    <location>
        <begin position="142"/>
        <end position="164"/>
    </location>
</feature>
<feature type="transmembrane region" description="Helical" evidence="7">
    <location>
        <begin position="15"/>
        <end position="35"/>
    </location>
</feature>
<protein>
    <submittedName>
        <fullName evidence="9">ABC transporter permease</fullName>
    </submittedName>
</protein>
<dbReference type="InterPro" id="IPR035906">
    <property type="entry name" value="MetI-like_sf"/>
</dbReference>
<evidence type="ECO:0000256" key="7">
    <source>
        <dbReference type="RuleBase" id="RU363032"/>
    </source>
</evidence>
<evidence type="ECO:0000313" key="10">
    <source>
        <dbReference type="Proteomes" id="UP001595904"/>
    </source>
</evidence>
<dbReference type="InterPro" id="IPR050366">
    <property type="entry name" value="BP-dependent_transpt_permease"/>
</dbReference>
<keyword evidence="5 7" id="KW-1133">Transmembrane helix</keyword>
<sequence length="278" mass="29683">MTERWWEVFARRPNAVAGGALVAVMLSAALMGIVYTPYDPIAIDFHHRLSAPSTAHWLGTDEWGRDVISRVLSGAVVSVGIAAMTSLIATSIGALIGAACGFYGRWLDRIVMAVMDALLAFPSLIMALAVVTVFGAGPYTPVLALSIAYLPSVVRVVRAAVLGVRHRDFVDASTIMGNSRAFTLFRHVLPNTLAPVIVLATSIFGWALLAESALSFLGLGVPPPAASWGGMLADSRVYFEDAPWLALAPGFALSISLLGINLFGDALRDYFDPRMKHL</sequence>
<dbReference type="Pfam" id="PF00528">
    <property type="entry name" value="BPD_transp_1"/>
    <property type="match status" value="1"/>
</dbReference>
<evidence type="ECO:0000256" key="3">
    <source>
        <dbReference type="ARBA" id="ARBA00022475"/>
    </source>
</evidence>
<evidence type="ECO:0000256" key="5">
    <source>
        <dbReference type="ARBA" id="ARBA00022989"/>
    </source>
</evidence>
<accession>A0ABV8SZA1</accession>
<name>A0ABV8SZA1_9GAMM</name>
<feature type="transmembrane region" description="Helical" evidence="7">
    <location>
        <begin position="184"/>
        <end position="209"/>
    </location>
</feature>
<dbReference type="SUPFAM" id="SSF161098">
    <property type="entry name" value="MetI-like"/>
    <property type="match status" value="1"/>
</dbReference>
<reference evidence="10" key="1">
    <citation type="journal article" date="2019" name="Int. J. Syst. Evol. Microbiol.">
        <title>The Global Catalogue of Microorganisms (GCM) 10K type strain sequencing project: providing services to taxonomists for standard genome sequencing and annotation.</title>
        <authorList>
            <consortium name="The Broad Institute Genomics Platform"/>
            <consortium name="The Broad Institute Genome Sequencing Center for Infectious Disease"/>
            <person name="Wu L."/>
            <person name="Ma J."/>
        </authorList>
    </citation>
    <scope>NUCLEOTIDE SEQUENCE [LARGE SCALE GENOMIC DNA]</scope>
    <source>
        <strain evidence="10">CGMCC 1.10759</strain>
    </source>
</reference>
<feature type="transmembrane region" description="Helical" evidence="7">
    <location>
        <begin position="75"/>
        <end position="103"/>
    </location>
</feature>
<dbReference type="RefSeq" id="WP_380601511.1">
    <property type="nucleotide sequence ID" value="NZ_JBHSDU010000014.1"/>
</dbReference>
<dbReference type="EMBL" id="JBHSDU010000014">
    <property type="protein sequence ID" value="MFC4312273.1"/>
    <property type="molecule type" value="Genomic_DNA"/>
</dbReference>
<dbReference type="Gene3D" id="1.10.3720.10">
    <property type="entry name" value="MetI-like"/>
    <property type="match status" value="1"/>
</dbReference>
<keyword evidence="3" id="KW-1003">Cell membrane</keyword>
<comment type="caution">
    <text evidence="9">The sequence shown here is derived from an EMBL/GenBank/DDBJ whole genome shotgun (WGS) entry which is preliminary data.</text>
</comment>
<evidence type="ECO:0000256" key="1">
    <source>
        <dbReference type="ARBA" id="ARBA00004651"/>
    </source>
</evidence>
<keyword evidence="6 7" id="KW-0472">Membrane</keyword>
<dbReference type="Pfam" id="PF12911">
    <property type="entry name" value="OppC_N"/>
    <property type="match status" value="1"/>
</dbReference>
<feature type="transmembrane region" description="Helical" evidence="7">
    <location>
        <begin position="244"/>
        <end position="267"/>
    </location>
</feature>
<dbReference type="InterPro" id="IPR000515">
    <property type="entry name" value="MetI-like"/>
</dbReference>
<feature type="transmembrane region" description="Helical" evidence="7">
    <location>
        <begin position="110"/>
        <end position="136"/>
    </location>
</feature>
<gene>
    <name evidence="9" type="ORF">ACFPN2_24540</name>
</gene>
<comment type="similarity">
    <text evidence="7">Belongs to the binding-protein-dependent transport system permease family.</text>
</comment>
<dbReference type="PANTHER" id="PTHR43386">
    <property type="entry name" value="OLIGOPEPTIDE TRANSPORT SYSTEM PERMEASE PROTEIN APPC"/>
    <property type="match status" value="1"/>
</dbReference>
<dbReference type="PANTHER" id="PTHR43386:SF1">
    <property type="entry name" value="D,D-DIPEPTIDE TRANSPORT SYSTEM PERMEASE PROTEIN DDPC-RELATED"/>
    <property type="match status" value="1"/>
</dbReference>
<evidence type="ECO:0000256" key="6">
    <source>
        <dbReference type="ARBA" id="ARBA00023136"/>
    </source>
</evidence>
<evidence type="ECO:0000256" key="2">
    <source>
        <dbReference type="ARBA" id="ARBA00022448"/>
    </source>
</evidence>
<dbReference type="InterPro" id="IPR025966">
    <property type="entry name" value="OppC_N"/>
</dbReference>
<evidence type="ECO:0000256" key="4">
    <source>
        <dbReference type="ARBA" id="ARBA00022692"/>
    </source>
</evidence>
<evidence type="ECO:0000313" key="9">
    <source>
        <dbReference type="EMBL" id="MFC4312273.1"/>
    </source>
</evidence>
<evidence type="ECO:0000259" key="8">
    <source>
        <dbReference type="PROSITE" id="PS50928"/>
    </source>
</evidence>
<dbReference type="CDD" id="cd06261">
    <property type="entry name" value="TM_PBP2"/>
    <property type="match status" value="1"/>
</dbReference>
<keyword evidence="4 7" id="KW-0812">Transmembrane</keyword>
<keyword evidence="2 7" id="KW-0813">Transport</keyword>
<comment type="subcellular location">
    <subcellularLocation>
        <location evidence="1 7">Cell membrane</location>
        <topology evidence="1 7">Multi-pass membrane protein</topology>
    </subcellularLocation>
</comment>
<dbReference type="Proteomes" id="UP001595904">
    <property type="component" value="Unassembled WGS sequence"/>
</dbReference>
<keyword evidence="10" id="KW-1185">Reference proteome</keyword>
<proteinExistence type="inferred from homology"/>
<dbReference type="PROSITE" id="PS50928">
    <property type="entry name" value="ABC_TM1"/>
    <property type="match status" value="1"/>
</dbReference>